<organism evidence="3 4">
    <name type="scientific">Chrysodeixis includens</name>
    <name type="common">Soybean looper</name>
    <name type="synonym">Pseudoplusia includens</name>
    <dbReference type="NCBI Taxonomy" id="689277"/>
    <lineage>
        <taxon>Eukaryota</taxon>
        <taxon>Metazoa</taxon>
        <taxon>Ecdysozoa</taxon>
        <taxon>Arthropoda</taxon>
        <taxon>Hexapoda</taxon>
        <taxon>Insecta</taxon>
        <taxon>Pterygota</taxon>
        <taxon>Neoptera</taxon>
        <taxon>Endopterygota</taxon>
        <taxon>Lepidoptera</taxon>
        <taxon>Glossata</taxon>
        <taxon>Ditrysia</taxon>
        <taxon>Noctuoidea</taxon>
        <taxon>Noctuidae</taxon>
        <taxon>Plusiinae</taxon>
        <taxon>Chrysodeixis</taxon>
    </lineage>
</organism>
<keyword evidence="1" id="KW-0472">Membrane</keyword>
<evidence type="ECO:0000313" key="4">
    <source>
        <dbReference type="Proteomes" id="UP001154114"/>
    </source>
</evidence>
<evidence type="ECO:0000256" key="1">
    <source>
        <dbReference type="SAM" id="Phobius"/>
    </source>
</evidence>
<keyword evidence="2" id="KW-0732">Signal</keyword>
<keyword evidence="1" id="KW-0812">Transmembrane</keyword>
<protein>
    <recommendedName>
        <fullName evidence="5">Acyltransferase 3 domain-containing protein</fullName>
    </recommendedName>
</protein>
<reference evidence="3" key="1">
    <citation type="submission" date="2021-12" db="EMBL/GenBank/DDBJ databases">
        <authorList>
            <person name="King R."/>
        </authorList>
    </citation>
    <scope>NUCLEOTIDE SEQUENCE</scope>
</reference>
<accession>A0A9P0BWX5</accession>
<feature type="transmembrane region" description="Helical" evidence="1">
    <location>
        <begin position="547"/>
        <end position="567"/>
    </location>
</feature>
<dbReference type="AlphaFoldDB" id="A0A9P0BWX5"/>
<evidence type="ECO:0000313" key="3">
    <source>
        <dbReference type="EMBL" id="CAH0595007.1"/>
    </source>
</evidence>
<proteinExistence type="predicted"/>
<feature type="transmembrane region" description="Helical" evidence="1">
    <location>
        <begin position="474"/>
        <end position="495"/>
    </location>
</feature>
<dbReference type="InterPro" id="IPR052728">
    <property type="entry name" value="O2_lipid_transport_reg"/>
</dbReference>
<dbReference type="PANTHER" id="PTHR11161">
    <property type="entry name" value="O-ACYLTRANSFERASE"/>
    <property type="match status" value="1"/>
</dbReference>
<feature type="transmembrane region" description="Helical" evidence="1">
    <location>
        <begin position="443"/>
        <end position="462"/>
    </location>
</feature>
<feature type="transmembrane region" description="Helical" evidence="1">
    <location>
        <begin position="251"/>
        <end position="278"/>
    </location>
</feature>
<keyword evidence="4" id="KW-1185">Reference proteome</keyword>
<feature type="transmembrane region" description="Helical" evidence="1">
    <location>
        <begin position="515"/>
        <end position="535"/>
    </location>
</feature>
<gene>
    <name evidence="3" type="ORF">CINC_LOCUS6456</name>
</gene>
<feature type="transmembrane region" description="Helical" evidence="1">
    <location>
        <begin position="389"/>
        <end position="411"/>
    </location>
</feature>
<name>A0A9P0BWX5_CHRIL</name>
<feature type="signal peptide" evidence="2">
    <location>
        <begin position="1"/>
        <end position="17"/>
    </location>
</feature>
<feature type="transmembrane region" description="Helical" evidence="1">
    <location>
        <begin position="299"/>
        <end position="318"/>
    </location>
</feature>
<feature type="transmembrane region" description="Helical" evidence="1">
    <location>
        <begin position="573"/>
        <end position="595"/>
    </location>
</feature>
<dbReference type="EMBL" id="LR824024">
    <property type="protein sequence ID" value="CAH0595007.1"/>
    <property type="molecule type" value="Genomic_DNA"/>
</dbReference>
<dbReference type="PANTHER" id="PTHR11161:SF72">
    <property type="entry name" value="FI21449P1"/>
    <property type="match status" value="1"/>
</dbReference>
<keyword evidence="1" id="KW-1133">Transmembrane helix</keyword>
<feature type="chain" id="PRO_5040172892" description="Acyltransferase 3 domain-containing protein" evidence="2">
    <location>
        <begin position="18"/>
        <end position="615"/>
    </location>
</feature>
<sequence>MQRVLLLLLLAPALAHARDVTDEEYSQFPRLFQLDDYESCLARPGGLYCLGSFTIAPLSHPSPLYNTLKEYSEDVHHFNRTELHRGYCVSARCASLAGERNASRRFERCVAARARRHSLHVSLHALSYCRTHAQEYARQHSSEPMDVPQKLFLTVLAGLLAMNVIGTAYDLLTDDNDKKLAALSVWSVRDNWRRLTAHYTDGDPRISALSPVQGIRVLLMLLIMAAHSGCIQDALYIYNPRWVEQISHHPALMFFLNGTSVVQLFITLSNFLLAYNLLLFSKVQKLSFRMLPYIAIKRIARISPVYLLVVGYAATWWASAGSGPLWPAVVGAESEACRRKFWTHALFLNNLVDPEDICLVQTWFLAVDTQLYAVAAVLTVYLSSRRERALPVLAGLVAASSLLNGLLAYVFDWKSLMYIAYPSTLRTMYRGVPSFARLYEAPWGSLPPCLVGLFFAFLHFELQEAGVKVSSYKWLRLPYHAAPVLTVSWIMSGHWVRAYSAPWFVAAYVALERPLLSGLCGIVMFGIFNGLEGWLKSLFAWRGWQAMGRMSLAVLAVHWCVNMFVAASTHQPVHASLLSVIMDWLATSCFSYALAIPLTVMVEMPAQRFVTALMM</sequence>
<dbReference type="Proteomes" id="UP001154114">
    <property type="component" value="Chromosome 21"/>
</dbReference>
<evidence type="ECO:0008006" key="5">
    <source>
        <dbReference type="Google" id="ProtNLM"/>
    </source>
</evidence>
<feature type="transmembrane region" description="Helical" evidence="1">
    <location>
        <begin position="363"/>
        <end position="382"/>
    </location>
</feature>
<evidence type="ECO:0000256" key="2">
    <source>
        <dbReference type="SAM" id="SignalP"/>
    </source>
</evidence>
<dbReference type="OrthoDB" id="6418646at2759"/>